<evidence type="ECO:0000313" key="4">
    <source>
        <dbReference type="EMBL" id="API60889.1"/>
    </source>
</evidence>
<keyword evidence="3" id="KW-1133">Transmembrane helix</keyword>
<evidence type="ECO:0000256" key="3">
    <source>
        <dbReference type="SAM" id="Phobius"/>
    </source>
</evidence>
<dbReference type="KEGG" id="sphj:BSL82_01705"/>
<dbReference type="STRING" id="1921510.BSL82_01705"/>
<dbReference type="GO" id="GO:0016020">
    <property type="term" value="C:membrane"/>
    <property type="evidence" value="ECO:0007669"/>
    <property type="project" value="InterPro"/>
</dbReference>
<name>A0A1L3ZZ62_9SPHN</name>
<dbReference type="AlphaFoldDB" id="A0A1L3ZZ62"/>
<dbReference type="EMBL" id="CP018221">
    <property type="protein sequence ID" value="API60889.1"/>
    <property type="molecule type" value="Genomic_DNA"/>
</dbReference>
<gene>
    <name evidence="4" type="ORF">BSL82_01705</name>
</gene>
<evidence type="ECO:0000256" key="2">
    <source>
        <dbReference type="RuleBase" id="RU003750"/>
    </source>
</evidence>
<dbReference type="GO" id="GO:0016780">
    <property type="term" value="F:phosphotransferase activity, for other substituted phosphate groups"/>
    <property type="evidence" value="ECO:0007669"/>
    <property type="project" value="InterPro"/>
</dbReference>
<keyword evidence="5" id="KW-1185">Reference proteome</keyword>
<evidence type="ECO:0008006" key="6">
    <source>
        <dbReference type="Google" id="ProtNLM"/>
    </source>
</evidence>
<comment type="similarity">
    <text evidence="2">Belongs to the CDP-alcohol phosphatidyltransferase class-I family.</text>
</comment>
<feature type="transmembrane region" description="Helical" evidence="3">
    <location>
        <begin position="241"/>
        <end position="260"/>
    </location>
</feature>
<keyword evidence="1 2" id="KW-0808">Transferase</keyword>
<accession>A0A1L3ZZ62</accession>
<dbReference type="GO" id="GO:0008654">
    <property type="term" value="P:phospholipid biosynthetic process"/>
    <property type="evidence" value="ECO:0007669"/>
    <property type="project" value="InterPro"/>
</dbReference>
<dbReference type="PROSITE" id="PS00379">
    <property type="entry name" value="CDP_ALCOHOL_P_TRANSF"/>
    <property type="match status" value="1"/>
</dbReference>
<evidence type="ECO:0000256" key="1">
    <source>
        <dbReference type="ARBA" id="ARBA00022679"/>
    </source>
</evidence>
<dbReference type="InterPro" id="IPR043130">
    <property type="entry name" value="CDP-OH_PTrfase_TM_dom"/>
</dbReference>
<dbReference type="Proteomes" id="UP000182063">
    <property type="component" value="Chromosome"/>
</dbReference>
<feature type="transmembrane region" description="Helical" evidence="3">
    <location>
        <begin position="41"/>
        <end position="60"/>
    </location>
</feature>
<dbReference type="Gene3D" id="1.20.120.1760">
    <property type="match status" value="1"/>
</dbReference>
<keyword evidence="3" id="KW-0812">Transmembrane</keyword>
<dbReference type="Pfam" id="PF01066">
    <property type="entry name" value="CDP-OH_P_transf"/>
    <property type="match status" value="1"/>
</dbReference>
<feature type="transmembrane region" description="Helical" evidence="3">
    <location>
        <begin position="101"/>
        <end position="120"/>
    </location>
</feature>
<keyword evidence="3" id="KW-0472">Membrane</keyword>
<dbReference type="InterPro" id="IPR048254">
    <property type="entry name" value="CDP_ALCOHOL_P_TRANSF_CS"/>
</dbReference>
<organism evidence="4 5">
    <name type="scientific">Tardibacter chloracetimidivorans</name>
    <dbReference type="NCBI Taxonomy" id="1921510"/>
    <lineage>
        <taxon>Bacteria</taxon>
        <taxon>Pseudomonadati</taxon>
        <taxon>Pseudomonadota</taxon>
        <taxon>Alphaproteobacteria</taxon>
        <taxon>Sphingomonadales</taxon>
        <taxon>Sphingomonadaceae</taxon>
        <taxon>Tardibacter</taxon>
    </lineage>
</organism>
<feature type="transmembrane region" description="Helical" evidence="3">
    <location>
        <begin position="66"/>
        <end position="89"/>
    </location>
</feature>
<dbReference type="InterPro" id="IPR000462">
    <property type="entry name" value="CDP-OH_P_trans"/>
</dbReference>
<reference evidence="5" key="1">
    <citation type="submission" date="2016-11" db="EMBL/GenBank/DDBJ databases">
        <title>Complete Genome Sequence of alachlor-degrading Sphingomonas sp. strain JJ-A5.</title>
        <authorList>
            <person name="Lee H."/>
            <person name="Ka J.-O."/>
        </authorList>
    </citation>
    <scope>NUCLEOTIDE SEQUENCE [LARGE SCALE GENOMIC DNA]</scope>
    <source>
        <strain evidence="5">JJ-A5</strain>
    </source>
</reference>
<sequence>MTALASDGSRDPAIESVSNLWLIHPLSRAGLGWALRRGVSANMVSIAGLLLGIASALAYFHWQNPLWAAAGLLLSLGWLVADGLDGMIARATGTSSAAGRVLDGICDHGVFICIYVSLAFSLGFASWAWLAAVAGLFHAIQSSLYESERARYHRRIRAGVGAPDRIKPQVTGVGLYDKVFHALDRWAAPFDRRMAASADPPGLARHYREAARPPMKLMSLLSSNARAFTVFLAAVAGDPRLFWWFQIGPLTLVAILAIFWHRWAENRVRD</sequence>
<protein>
    <recommendedName>
        <fullName evidence="6">CDP-alcohol phosphatidyltransferase</fullName>
    </recommendedName>
</protein>
<proteinExistence type="inferred from homology"/>
<evidence type="ECO:0000313" key="5">
    <source>
        <dbReference type="Proteomes" id="UP000182063"/>
    </source>
</evidence>